<dbReference type="InterPro" id="IPR016095">
    <property type="entry name" value="Ribosomal_uL1_3-a/b-sand"/>
</dbReference>
<dbReference type="CDD" id="cd00403">
    <property type="entry name" value="Ribosomal_L1"/>
    <property type="match status" value="1"/>
</dbReference>
<dbReference type="SUPFAM" id="SSF56808">
    <property type="entry name" value="Ribosomal protein L1"/>
    <property type="match status" value="1"/>
</dbReference>
<keyword evidence="3" id="KW-1185">Reference proteome</keyword>
<dbReference type="OrthoDB" id="10251727at2759"/>
<dbReference type="EMBL" id="HF935285">
    <property type="protein sequence ID" value="CCX06304.1"/>
    <property type="molecule type" value="Genomic_DNA"/>
</dbReference>
<sequence length="392" mass="42658">MSRTKKSKPSGSKKTAKPAAAVDVDAKLAENEAKTTKAVAVVEKPAEKAKTAEKLVEKTAALAINPGQVTPYKLDKAQTLKAARALLKHIAAEETSEGKTNLLADPSNPADSAIPLWLVLTTKKYISDQRSLKPTQIALPTPILPPTTTLCLIVKDPQRHFKDAVTAAGLENVITKVVGISKLKKKFKTFESRRQLCDSHDIFIADDRIVTMLPTALGSVFYKKTAKVPIAVKVADNDKPDQLKKIVQKVLDSTVAHLAASATTSVRVSLSTHTPEQVVENVAAVVDALAEKKIPGGFKNIKSLHIKSPNSASLPIYVAVDLYGDEDVLKPEEEAERLRKIEEKNQQRKDRKEARSLKRKGLSETKPVDDDKVVEAPAAKKVKKAKVEEAKE</sequence>
<evidence type="ECO:0000256" key="1">
    <source>
        <dbReference type="SAM" id="MobiDB-lite"/>
    </source>
</evidence>
<accession>U4L837</accession>
<dbReference type="eggNOG" id="KOG1685">
    <property type="taxonomic scope" value="Eukaryota"/>
</dbReference>
<feature type="compositionally biased region" description="Low complexity" evidence="1">
    <location>
        <begin position="9"/>
        <end position="22"/>
    </location>
</feature>
<dbReference type="STRING" id="1076935.U4L837"/>
<protein>
    <submittedName>
        <fullName evidence="2">Similar to Putative ribosome biogenesis protein C8F11.04 acc. no. Q9UT32</fullName>
    </submittedName>
</protein>
<name>U4L837_PYROM</name>
<reference evidence="2 3" key="1">
    <citation type="journal article" date="2013" name="PLoS Genet.">
        <title>The genome and development-dependent transcriptomes of Pyronema confluens: a window into fungal evolution.</title>
        <authorList>
            <person name="Traeger S."/>
            <person name="Altegoer F."/>
            <person name="Freitag M."/>
            <person name="Gabaldon T."/>
            <person name="Kempken F."/>
            <person name="Kumar A."/>
            <person name="Marcet-Houben M."/>
            <person name="Poggeler S."/>
            <person name="Stajich J.E."/>
            <person name="Nowrousian M."/>
        </authorList>
    </citation>
    <scope>NUCLEOTIDE SEQUENCE [LARGE SCALE GENOMIC DNA]</scope>
    <source>
        <strain evidence="3">CBS 100304</strain>
        <tissue evidence="2">Vegetative mycelium</tissue>
    </source>
</reference>
<organism evidence="2 3">
    <name type="scientific">Pyronema omphalodes (strain CBS 100304)</name>
    <name type="common">Pyronema confluens</name>
    <dbReference type="NCBI Taxonomy" id="1076935"/>
    <lineage>
        <taxon>Eukaryota</taxon>
        <taxon>Fungi</taxon>
        <taxon>Dikarya</taxon>
        <taxon>Ascomycota</taxon>
        <taxon>Pezizomycotina</taxon>
        <taxon>Pezizomycetes</taxon>
        <taxon>Pezizales</taxon>
        <taxon>Pyronemataceae</taxon>
        <taxon>Pyronema</taxon>
    </lineage>
</organism>
<dbReference type="InterPro" id="IPR023674">
    <property type="entry name" value="Ribosomal_uL1-like"/>
</dbReference>
<evidence type="ECO:0000313" key="2">
    <source>
        <dbReference type="EMBL" id="CCX06304.1"/>
    </source>
</evidence>
<evidence type="ECO:0000313" key="3">
    <source>
        <dbReference type="Proteomes" id="UP000018144"/>
    </source>
</evidence>
<dbReference type="OMA" id="PQRAYKN"/>
<dbReference type="AlphaFoldDB" id="U4L837"/>
<feature type="region of interest" description="Disordered" evidence="1">
    <location>
        <begin position="1"/>
        <end position="22"/>
    </location>
</feature>
<dbReference type="Pfam" id="PF00687">
    <property type="entry name" value="Ribosomal_L1"/>
    <property type="match status" value="1"/>
</dbReference>
<dbReference type="Gene3D" id="3.40.50.790">
    <property type="match status" value="1"/>
</dbReference>
<dbReference type="InterPro" id="IPR028364">
    <property type="entry name" value="Ribosomal_uL1/biogenesis"/>
</dbReference>
<gene>
    <name evidence="2" type="ORF">PCON_05891</name>
</gene>
<dbReference type="Proteomes" id="UP000018144">
    <property type="component" value="Unassembled WGS sequence"/>
</dbReference>
<proteinExistence type="predicted"/>
<feature type="compositionally biased region" description="Basic and acidic residues" evidence="1">
    <location>
        <begin position="340"/>
        <end position="374"/>
    </location>
</feature>
<feature type="region of interest" description="Disordered" evidence="1">
    <location>
        <begin position="340"/>
        <end position="392"/>
    </location>
</feature>